<comment type="similarity">
    <text evidence="1 5">Belongs to the glycosyl hydrolase 32 family.</text>
</comment>
<evidence type="ECO:0000256" key="6">
    <source>
        <dbReference type="SAM" id="MobiDB-lite"/>
    </source>
</evidence>
<evidence type="ECO:0000256" key="4">
    <source>
        <dbReference type="ARBA" id="ARBA00023295"/>
    </source>
</evidence>
<evidence type="ECO:0000256" key="2">
    <source>
        <dbReference type="ARBA" id="ARBA00012758"/>
    </source>
</evidence>
<dbReference type="AlphaFoldDB" id="E1QWJ3"/>
<evidence type="ECO:0000259" key="7">
    <source>
        <dbReference type="Pfam" id="PF00251"/>
    </source>
</evidence>
<dbReference type="EC" id="3.2.1.26" evidence="2"/>
<dbReference type="SMART" id="SM00640">
    <property type="entry name" value="Glyco_32"/>
    <property type="match status" value="1"/>
</dbReference>
<dbReference type="CAZy" id="GH32">
    <property type="family name" value="Glycoside Hydrolase Family 32"/>
</dbReference>
<dbReference type="eggNOG" id="COG1621">
    <property type="taxonomic scope" value="Bacteria"/>
</dbReference>
<dbReference type="Proteomes" id="UP000000333">
    <property type="component" value="Chromosome"/>
</dbReference>
<evidence type="ECO:0000259" key="8">
    <source>
        <dbReference type="Pfam" id="PF08244"/>
    </source>
</evidence>
<dbReference type="HOGENOM" id="CLU_001528_7_1_11"/>
<dbReference type="InterPro" id="IPR013148">
    <property type="entry name" value="Glyco_hydro_32_N"/>
</dbReference>
<dbReference type="SUPFAM" id="SSF75005">
    <property type="entry name" value="Arabinanase/levansucrase/invertase"/>
    <property type="match status" value="1"/>
</dbReference>
<gene>
    <name evidence="9" type="ordered locus">Olsu_1393</name>
</gene>
<dbReference type="InterPro" id="IPR013189">
    <property type="entry name" value="Glyco_hydro_32_C"/>
</dbReference>
<dbReference type="GO" id="GO:0005975">
    <property type="term" value="P:carbohydrate metabolic process"/>
    <property type="evidence" value="ECO:0007669"/>
    <property type="project" value="InterPro"/>
</dbReference>
<evidence type="ECO:0000256" key="3">
    <source>
        <dbReference type="ARBA" id="ARBA00022801"/>
    </source>
</evidence>
<dbReference type="InterPro" id="IPR001362">
    <property type="entry name" value="Glyco_hydro_32"/>
</dbReference>
<keyword evidence="10" id="KW-1185">Reference proteome</keyword>
<dbReference type="PANTHER" id="PTHR43101">
    <property type="entry name" value="BETA-FRUCTOSIDASE"/>
    <property type="match status" value="1"/>
</dbReference>
<protein>
    <recommendedName>
        <fullName evidence="2">beta-fructofuranosidase</fullName>
        <ecNumber evidence="2">3.2.1.26</ecNumber>
    </recommendedName>
</protein>
<proteinExistence type="inferred from homology"/>
<dbReference type="Pfam" id="PF08244">
    <property type="entry name" value="Glyco_hydro_32C"/>
    <property type="match status" value="1"/>
</dbReference>
<dbReference type="CDD" id="cd18623">
    <property type="entry name" value="GH32_ScrB-like"/>
    <property type="match status" value="1"/>
</dbReference>
<feature type="domain" description="Glycosyl hydrolase family 32 C-terminal" evidence="8">
    <location>
        <begin position="472"/>
        <end position="507"/>
    </location>
</feature>
<name>E1QWJ3_OLSUV</name>
<keyword evidence="3 5" id="KW-0378">Hydrolase</keyword>
<dbReference type="PANTHER" id="PTHR43101:SF1">
    <property type="entry name" value="BETA-FRUCTOSIDASE"/>
    <property type="match status" value="1"/>
</dbReference>
<dbReference type="SUPFAM" id="SSF49899">
    <property type="entry name" value="Concanavalin A-like lectins/glucanases"/>
    <property type="match status" value="1"/>
</dbReference>
<dbReference type="EMBL" id="CP002106">
    <property type="protein sequence ID" value="ADK68496.1"/>
    <property type="molecule type" value="Genomic_DNA"/>
</dbReference>
<feature type="region of interest" description="Disordered" evidence="6">
    <location>
        <begin position="387"/>
        <end position="409"/>
    </location>
</feature>
<dbReference type="InterPro" id="IPR051214">
    <property type="entry name" value="GH32_Enzymes"/>
</dbReference>
<evidence type="ECO:0000256" key="1">
    <source>
        <dbReference type="ARBA" id="ARBA00009902"/>
    </source>
</evidence>
<organism evidence="9 10">
    <name type="scientific">Olsenella uli (strain ATCC 49627 / DSM 7084 / CCUG 31166 / CIP 109912 / JCM 12494 / LMG 11480 / NCIMB 702895 / VPI D76D-27C)</name>
    <name type="common">Lactobacillus uli</name>
    <dbReference type="NCBI Taxonomy" id="633147"/>
    <lineage>
        <taxon>Bacteria</taxon>
        <taxon>Bacillati</taxon>
        <taxon>Actinomycetota</taxon>
        <taxon>Coriobacteriia</taxon>
        <taxon>Coriobacteriales</taxon>
        <taxon>Atopobiaceae</taxon>
        <taxon>Olsenella</taxon>
    </lineage>
</organism>
<dbReference type="Gene3D" id="2.115.10.20">
    <property type="entry name" value="Glycosyl hydrolase domain, family 43"/>
    <property type="match status" value="1"/>
</dbReference>
<evidence type="ECO:0000313" key="10">
    <source>
        <dbReference type="Proteomes" id="UP000000333"/>
    </source>
</evidence>
<dbReference type="KEGG" id="ols:Olsu_1393"/>
<reference evidence="9 10" key="1">
    <citation type="journal article" date="2010" name="Stand. Genomic Sci.">
        <title>Complete genome sequence of Olsenella uli type strain (VPI D76D-27C).</title>
        <authorList>
            <person name="Goker M."/>
            <person name="Held B."/>
            <person name="Lucas S."/>
            <person name="Nolan M."/>
            <person name="Yasawong M."/>
            <person name="Glavina Del Rio T."/>
            <person name="Tice H."/>
            <person name="Cheng J.F."/>
            <person name="Bruce D."/>
            <person name="Detter J.C."/>
            <person name="Tapia R."/>
            <person name="Han C."/>
            <person name="Goodwin L."/>
            <person name="Pitluck S."/>
            <person name="Liolios K."/>
            <person name="Ivanova N."/>
            <person name="Mavromatis K."/>
            <person name="Mikhailova N."/>
            <person name="Pati A."/>
            <person name="Chen A."/>
            <person name="Palaniappan K."/>
            <person name="Land M."/>
            <person name="Hauser L."/>
            <person name="Chang Y.J."/>
            <person name="Jeffries C.D."/>
            <person name="Rohde M."/>
            <person name="Sikorski J."/>
            <person name="Pukall R."/>
            <person name="Woyke T."/>
            <person name="Bristow J."/>
            <person name="Eisen J.A."/>
            <person name="Markowitz V."/>
            <person name="Hugenholtz P."/>
            <person name="Kyrpides N.C."/>
            <person name="Klenk H.P."/>
            <person name="Lapidus A."/>
        </authorList>
    </citation>
    <scope>NUCLEOTIDE SEQUENCE [LARGE SCALE GENOMIC DNA]</scope>
    <source>
        <strain evidence="10">ATCC 49627 / DSM 7084 / CIP 109912 / JCM 12494 / NCIMB 702895 / VPI D76D-27C</strain>
    </source>
</reference>
<dbReference type="InterPro" id="IPR023296">
    <property type="entry name" value="Glyco_hydro_beta-prop_sf"/>
</dbReference>
<feature type="domain" description="Glycosyl hydrolase family 32 N-terminal" evidence="7">
    <location>
        <begin position="32"/>
        <end position="373"/>
    </location>
</feature>
<dbReference type="Gene3D" id="2.60.120.560">
    <property type="entry name" value="Exo-inulinase, domain 1"/>
    <property type="match status" value="1"/>
</dbReference>
<dbReference type="InterPro" id="IPR013320">
    <property type="entry name" value="ConA-like_dom_sf"/>
</dbReference>
<evidence type="ECO:0000256" key="5">
    <source>
        <dbReference type="RuleBase" id="RU362110"/>
    </source>
</evidence>
<dbReference type="STRING" id="633147.Olsu_1393"/>
<keyword evidence="4 5" id="KW-0326">Glycosidase</keyword>
<feature type="compositionally biased region" description="Basic and acidic residues" evidence="6">
    <location>
        <begin position="10"/>
        <end position="22"/>
    </location>
</feature>
<feature type="region of interest" description="Disordered" evidence="6">
    <location>
        <begin position="1"/>
        <end position="28"/>
    </location>
</feature>
<evidence type="ECO:0000313" key="9">
    <source>
        <dbReference type="EMBL" id="ADK68496.1"/>
    </source>
</evidence>
<dbReference type="Pfam" id="PF00251">
    <property type="entry name" value="Glyco_hydro_32N"/>
    <property type="match status" value="1"/>
</dbReference>
<accession>E1QWJ3</accession>
<sequence length="533" mass="58699">MPVATPPWPDGRRDVRERRTRMSNDSWRPKLHLAPQNGSISDPNGLCQFRGTYHVFCQNAPEYPGNLDSPHGWGHFASRDLVSWVFLGCHVMPDAPSDRDGSYSGGAYVTQDGEELWLYYTGNVREPEGDGTYAGRLANQTRMRSYNGINLGPKEVVLDNAGYPAYCSNHVRDPKVWLQDGTLHMMLGARTRTDSRGSILMYDSPDGERWGLSGSLTNQGPAFGYMWECPDRIVLGGEEGTREFLACCPQGTDNYAHKCQNVHSAGYFPIEGTICDLMREDALLMGASAPHATDQAGVSADGFVEWDHGFDYYACQTLVDEQGRTILVGWMSLPHDKNDVRPYDNPTDSWRGCLTVPRVLSLDERSGRILQQPAAEIDSLRGERLPIEGEGPCAEDGRHPGQGTQGEAQRRKVTICGKVGDVLLGGVSGNGVVRFDDFLELRIADGVAELAFTDDSVGQGRTVRQALCGEVHDLRILVDTSVLEIFLNGGETVFGTRYYAETDALTLCATFGRIGEAAAWSMRPLSVNYLVTR</sequence>
<dbReference type="GO" id="GO:0004564">
    <property type="term" value="F:beta-fructofuranosidase activity"/>
    <property type="evidence" value="ECO:0007669"/>
    <property type="project" value="UniProtKB-EC"/>
</dbReference>